<sequence length="290" mass="33716">MDTKPFRFFDLPAELRVMVYERLPRTIQHHQINFSPHVPSEPKWWLILIVRSVPVSILATCRRVYKEARVIVNNIVEKFVCTATPKILCVYEPHCPAPTWLNALARTIETPNLPSDLHLRTWWCKQPNDQIPSCAFRLCMRLGRTALYTFVQNVARGITQPEKASTQMEGVFGKFSRQSVVQNFYHRTTGSACSLQVVLAFGPRHRSEPSHQRAIYRRAMYMEVLHGMAFAVSGWLREETGSRFSDVVRPIMSERDFRSSPQRPSQYHIRDGKKVFGPISQQSWLEEWLE</sequence>
<dbReference type="AlphaFoldDB" id="A0A8K0W2N4"/>
<accession>A0A8K0W2N4</accession>
<evidence type="ECO:0008006" key="3">
    <source>
        <dbReference type="Google" id="ProtNLM"/>
    </source>
</evidence>
<keyword evidence="2" id="KW-1185">Reference proteome</keyword>
<gene>
    <name evidence="1" type="ORF">FB567DRAFT_576763</name>
</gene>
<dbReference type="Proteomes" id="UP000813461">
    <property type="component" value="Unassembled WGS sequence"/>
</dbReference>
<proteinExistence type="predicted"/>
<evidence type="ECO:0000313" key="2">
    <source>
        <dbReference type="Proteomes" id="UP000813461"/>
    </source>
</evidence>
<protein>
    <recommendedName>
        <fullName evidence="3">F-box domain-containing protein</fullName>
    </recommendedName>
</protein>
<name>A0A8K0W2N4_9PLEO</name>
<organism evidence="1 2">
    <name type="scientific">Paraphoma chrysanthemicola</name>
    <dbReference type="NCBI Taxonomy" id="798071"/>
    <lineage>
        <taxon>Eukaryota</taxon>
        <taxon>Fungi</taxon>
        <taxon>Dikarya</taxon>
        <taxon>Ascomycota</taxon>
        <taxon>Pezizomycotina</taxon>
        <taxon>Dothideomycetes</taxon>
        <taxon>Pleosporomycetidae</taxon>
        <taxon>Pleosporales</taxon>
        <taxon>Pleosporineae</taxon>
        <taxon>Phaeosphaeriaceae</taxon>
        <taxon>Paraphoma</taxon>
    </lineage>
</organism>
<dbReference type="EMBL" id="JAGMVJ010000003">
    <property type="protein sequence ID" value="KAH7092358.1"/>
    <property type="molecule type" value="Genomic_DNA"/>
</dbReference>
<evidence type="ECO:0000313" key="1">
    <source>
        <dbReference type="EMBL" id="KAH7092358.1"/>
    </source>
</evidence>
<dbReference type="OrthoDB" id="5314997at2759"/>
<reference evidence="1" key="1">
    <citation type="journal article" date="2021" name="Nat. Commun.">
        <title>Genetic determinants of endophytism in the Arabidopsis root mycobiome.</title>
        <authorList>
            <person name="Mesny F."/>
            <person name="Miyauchi S."/>
            <person name="Thiergart T."/>
            <person name="Pickel B."/>
            <person name="Atanasova L."/>
            <person name="Karlsson M."/>
            <person name="Huettel B."/>
            <person name="Barry K.W."/>
            <person name="Haridas S."/>
            <person name="Chen C."/>
            <person name="Bauer D."/>
            <person name="Andreopoulos W."/>
            <person name="Pangilinan J."/>
            <person name="LaButti K."/>
            <person name="Riley R."/>
            <person name="Lipzen A."/>
            <person name="Clum A."/>
            <person name="Drula E."/>
            <person name="Henrissat B."/>
            <person name="Kohler A."/>
            <person name="Grigoriev I.V."/>
            <person name="Martin F.M."/>
            <person name="Hacquard S."/>
        </authorList>
    </citation>
    <scope>NUCLEOTIDE SEQUENCE</scope>
    <source>
        <strain evidence="1">MPI-SDFR-AT-0120</strain>
    </source>
</reference>
<comment type="caution">
    <text evidence="1">The sequence shown here is derived from an EMBL/GenBank/DDBJ whole genome shotgun (WGS) entry which is preliminary data.</text>
</comment>